<evidence type="ECO:0000256" key="2">
    <source>
        <dbReference type="ARBA" id="ARBA00009695"/>
    </source>
</evidence>
<dbReference type="GO" id="GO:0006282">
    <property type="term" value="P:regulation of DNA repair"/>
    <property type="evidence" value="ECO:0007669"/>
    <property type="project" value="InterPro"/>
</dbReference>
<dbReference type="PANTHER" id="PTHR33602">
    <property type="entry name" value="REGULATORY PROTEIN RECX FAMILY PROTEIN"/>
    <property type="match status" value="1"/>
</dbReference>
<dbReference type="AlphaFoldDB" id="A0A1V9EWG0"/>
<evidence type="ECO:0000256" key="1">
    <source>
        <dbReference type="ARBA" id="ARBA00004496"/>
    </source>
</evidence>
<evidence type="ECO:0000259" key="6">
    <source>
        <dbReference type="Pfam" id="PF21981"/>
    </source>
</evidence>
<accession>A0A1V9EWG0</accession>
<dbReference type="Gene3D" id="1.10.10.10">
    <property type="entry name" value="Winged helix-like DNA-binding domain superfamily/Winged helix DNA-binding domain"/>
    <property type="match status" value="1"/>
</dbReference>
<dbReference type="OrthoDB" id="1523826at2"/>
<name>A0A1V9EWG0_9BACT</name>
<comment type="caution">
    <text evidence="7">The sequence shown here is derived from an EMBL/GenBank/DDBJ whole genome shotgun (WGS) entry which is preliminary data.</text>
</comment>
<evidence type="ECO:0000256" key="3">
    <source>
        <dbReference type="ARBA" id="ARBA00018111"/>
    </source>
</evidence>
<dbReference type="Proteomes" id="UP000192610">
    <property type="component" value="Unassembled WGS sequence"/>
</dbReference>
<dbReference type="InterPro" id="IPR053925">
    <property type="entry name" value="RecX_HTH_3rd"/>
</dbReference>
<keyword evidence="4" id="KW-0963">Cytoplasm</keyword>
<organism evidence="7 8">
    <name type="scientific">Niastella yeongjuensis</name>
    <dbReference type="NCBI Taxonomy" id="354355"/>
    <lineage>
        <taxon>Bacteria</taxon>
        <taxon>Pseudomonadati</taxon>
        <taxon>Bacteroidota</taxon>
        <taxon>Chitinophagia</taxon>
        <taxon>Chitinophagales</taxon>
        <taxon>Chitinophagaceae</taxon>
        <taxon>Niastella</taxon>
    </lineage>
</organism>
<dbReference type="RefSeq" id="WP_081198803.1">
    <property type="nucleotide sequence ID" value="NZ_FOCZ01000001.1"/>
</dbReference>
<protein>
    <recommendedName>
        <fullName evidence="3">Regulatory protein RecX</fullName>
    </recommendedName>
</protein>
<evidence type="ECO:0000259" key="5">
    <source>
        <dbReference type="Pfam" id="PF02631"/>
    </source>
</evidence>
<dbReference type="InterPro" id="IPR003783">
    <property type="entry name" value="Regulatory_RecX"/>
</dbReference>
<feature type="domain" description="RecX third three-helical" evidence="6">
    <location>
        <begin position="107"/>
        <end position="155"/>
    </location>
</feature>
<gene>
    <name evidence="7" type="ORF">A4H97_01105</name>
</gene>
<evidence type="ECO:0000313" key="8">
    <source>
        <dbReference type="Proteomes" id="UP000192610"/>
    </source>
</evidence>
<dbReference type="PANTHER" id="PTHR33602:SF1">
    <property type="entry name" value="REGULATORY PROTEIN RECX FAMILY PROTEIN"/>
    <property type="match status" value="1"/>
</dbReference>
<dbReference type="GO" id="GO:0005737">
    <property type="term" value="C:cytoplasm"/>
    <property type="evidence" value="ECO:0007669"/>
    <property type="project" value="UniProtKB-SubCell"/>
</dbReference>
<dbReference type="STRING" id="354355.SAMN05660816_00727"/>
<reference evidence="8" key="1">
    <citation type="submission" date="2016-04" db="EMBL/GenBank/DDBJ databases">
        <authorList>
            <person name="Chen L."/>
            <person name="Zhuang W."/>
            <person name="Wang G."/>
        </authorList>
    </citation>
    <scope>NUCLEOTIDE SEQUENCE [LARGE SCALE GENOMIC DNA]</scope>
    <source>
        <strain evidence="8">17621</strain>
    </source>
</reference>
<dbReference type="Pfam" id="PF21981">
    <property type="entry name" value="RecX_HTH3"/>
    <property type="match status" value="1"/>
</dbReference>
<proteinExistence type="inferred from homology"/>
<dbReference type="InterPro" id="IPR036388">
    <property type="entry name" value="WH-like_DNA-bd_sf"/>
</dbReference>
<dbReference type="EMBL" id="LVXG01000012">
    <property type="protein sequence ID" value="OQP50470.1"/>
    <property type="molecule type" value="Genomic_DNA"/>
</dbReference>
<evidence type="ECO:0000256" key="4">
    <source>
        <dbReference type="ARBA" id="ARBA00022490"/>
    </source>
</evidence>
<dbReference type="InterPro" id="IPR053924">
    <property type="entry name" value="RecX_HTH_2nd"/>
</dbReference>
<sequence>MFQKKQQLSKEQALQKLRHYCAYQERCHAEVKEKLYSFGLRKQMVEESIAQLIEEDYLNEERFAIQFAGGKFRMKQWGKVKIKHALIQKQVSTYCINKAMKELDAEDYEKTLHKLARQKWDTVTGVGVNGFVKMAKTTDYLLQKGFEPELVRMAVNELKEG</sequence>
<evidence type="ECO:0000313" key="7">
    <source>
        <dbReference type="EMBL" id="OQP50470.1"/>
    </source>
</evidence>
<comment type="similarity">
    <text evidence="2">Belongs to the RecX family.</text>
</comment>
<feature type="domain" description="RecX second three-helical" evidence="5">
    <location>
        <begin position="59"/>
        <end position="100"/>
    </location>
</feature>
<keyword evidence="8" id="KW-1185">Reference proteome</keyword>
<dbReference type="Pfam" id="PF02631">
    <property type="entry name" value="RecX_HTH2"/>
    <property type="match status" value="1"/>
</dbReference>
<comment type="subcellular location">
    <subcellularLocation>
        <location evidence="1">Cytoplasm</location>
    </subcellularLocation>
</comment>